<proteinExistence type="predicted"/>
<dbReference type="EMBL" id="JAINUG010002776">
    <property type="protein sequence ID" value="KAJ8346341.1"/>
    <property type="molecule type" value="Genomic_DNA"/>
</dbReference>
<gene>
    <name evidence="1" type="ORF">AAFF_G00208120</name>
</gene>
<evidence type="ECO:0000313" key="2">
    <source>
        <dbReference type="Proteomes" id="UP001221898"/>
    </source>
</evidence>
<evidence type="ECO:0000313" key="1">
    <source>
        <dbReference type="EMBL" id="KAJ8346341.1"/>
    </source>
</evidence>
<name>A0AAD7QZY6_9TELE</name>
<protein>
    <submittedName>
        <fullName evidence="1">Uncharacterized protein</fullName>
    </submittedName>
</protein>
<sequence>MGRLRLYFHSLWLRLVRSEESGRMGLLTGSAKIRMFPRKTKVFKSAICVWSFKRTCHYLLVVLSALVLYYKLPNVDLCILSVFTFADRIRIPLYYCC</sequence>
<keyword evidence="2" id="KW-1185">Reference proteome</keyword>
<dbReference type="Proteomes" id="UP001221898">
    <property type="component" value="Unassembled WGS sequence"/>
</dbReference>
<reference evidence="1" key="1">
    <citation type="journal article" date="2023" name="Science">
        <title>Genome structures resolve the early diversification of teleost fishes.</title>
        <authorList>
            <person name="Parey E."/>
            <person name="Louis A."/>
            <person name="Montfort J."/>
            <person name="Bouchez O."/>
            <person name="Roques C."/>
            <person name="Iampietro C."/>
            <person name="Lluch J."/>
            <person name="Castinel A."/>
            <person name="Donnadieu C."/>
            <person name="Desvignes T."/>
            <person name="Floi Bucao C."/>
            <person name="Jouanno E."/>
            <person name="Wen M."/>
            <person name="Mejri S."/>
            <person name="Dirks R."/>
            <person name="Jansen H."/>
            <person name="Henkel C."/>
            <person name="Chen W.J."/>
            <person name="Zahm M."/>
            <person name="Cabau C."/>
            <person name="Klopp C."/>
            <person name="Thompson A.W."/>
            <person name="Robinson-Rechavi M."/>
            <person name="Braasch I."/>
            <person name="Lecointre G."/>
            <person name="Bobe J."/>
            <person name="Postlethwait J.H."/>
            <person name="Berthelot C."/>
            <person name="Roest Crollius H."/>
            <person name="Guiguen Y."/>
        </authorList>
    </citation>
    <scope>NUCLEOTIDE SEQUENCE</scope>
    <source>
        <strain evidence="1">NC1722</strain>
    </source>
</reference>
<comment type="caution">
    <text evidence="1">The sequence shown here is derived from an EMBL/GenBank/DDBJ whole genome shotgun (WGS) entry which is preliminary data.</text>
</comment>
<organism evidence="1 2">
    <name type="scientific">Aldrovandia affinis</name>
    <dbReference type="NCBI Taxonomy" id="143900"/>
    <lineage>
        <taxon>Eukaryota</taxon>
        <taxon>Metazoa</taxon>
        <taxon>Chordata</taxon>
        <taxon>Craniata</taxon>
        <taxon>Vertebrata</taxon>
        <taxon>Euteleostomi</taxon>
        <taxon>Actinopterygii</taxon>
        <taxon>Neopterygii</taxon>
        <taxon>Teleostei</taxon>
        <taxon>Notacanthiformes</taxon>
        <taxon>Halosauridae</taxon>
        <taxon>Aldrovandia</taxon>
    </lineage>
</organism>
<dbReference type="AlphaFoldDB" id="A0AAD7QZY6"/>
<accession>A0AAD7QZY6</accession>